<accession>A0A4Q0P1I3</accession>
<evidence type="ECO:0000313" key="1">
    <source>
        <dbReference type="EMBL" id="RXG20350.1"/>
    </source>
</evidence>
<dbReference type="PROSITE" id="PS51257">
    <property type="entry name" value="PROKAR_LIPOPROTEIN"/>
    <property type="match status" value="1"/>
</dbReference>
<proteinExistence type="predicted"/>
<dbReference type="RefSeq" id="WP_128765928.1">
    <property type="nucleotide sequence ID" value="NZ_JBHUOO010000016.1"/>
</dbReference>
<sequence>MGIKNYFTLTLLILLLQACKKESKEIKVLDKEQESVVKLSSNRPDLNLSILLDLSDRINPDKYPDAAMEFYLRDLGYINSIAESFEVHLRNKRTLKINDQIQLYIDPEPADKKLNKKLEDLKLKFTRDNATKDKILSVSDAYDSIPKFIYEAAILDDAYVGSDVWRFFKNKVNDFCIEENHRNILVLLTDGYIYHKNTLLEEEHLTSYLTPQTVKSFRLNSSKWEEKITGGKYGFIPANKNLEDLEVLVLGINPDPKNPYEEDVIFKYWQDWFQAMGVENYEIKQALLPSDMKGIIQEFIWGE</sequence>
<comment type="caution">
    <text evidence="1">The sequence shown here is derived from an EMBL/GenBank/DDBJ whole genome shotgun (WGS) entry which is preliminary data.</text>
</comment>
<reference evidence="1 2" key="1">
    <citation type="submission" date="2018-07" db="EMBL/GenBank/DDBJ databases">
        <title>Leeuwenhoekiella genomics.</title>
        <authorList>
            <person name="Tahon G."/>
            <person name="Willems A."/>
        </authorList>
    </citation>
    <scope>NUCLEOTIDE SEQUENCE [LARGE SCALE GENOMIC DNA]</scope>
    <source>
        <strain evidence="1 2">LMG 29608</strain>
    </source>
</reference>
<keyword evidence="2" id="KW-1185">Reference proteome</keyword>
<dbReference type="Proteomes" id="UP000289859">
    <property type="component" value="Unassembled WGS sequence"/>
</dbReference>
<organism evidence="1 2">
    <name type="scientific">Leeuwenhoekiella polynyae</name>
    <dbReference type="NCBI Taxonomy" id="1550906"/>
    <lineage>
        <taxon>Bacteria</taxon>
        <taxon>Pseudomonadati</taxon>
        <taxon>Bacteroidota</taxon>
        <taxon>Flavobacteriia</taxon>
        <taxon>Flavobacteriales</taxon>
        <taxon>Flavobacteriaceae</taxon>
        <taxon>Leeuwenhoekiella</taxon>
    </lineage>
</organism>
<dbReference type="EMBL" id="QOVK01000011">
    <property type="protein sequence ID" value="RXG20350.1"/>
    <property type="molecule type" value="Genomic_DNA"/>
</dbReference>
<dbReference type="AlphaFoldDB" id="A0A4Q0P1I3"/>
<dbReference type="OrthoDB" id="945646at2"/>
<protein>
    <submittedName>
        <fullName evidence="1">Uncharacterized protein</fullName>
    </submittedName>
</protein>
<evidence type="ECO:0000313" key="2">
    <source>
        <dbReference type="Proteomes" id="UP000289859"/>
    </source>
</evidence>
<name>A0A4Q0P1I3_9FLAO</name>
<gene>
    <name evidence="1" type="ORF">DSM02_2521</name>
</gene>